<dbReference type="STRING" id="413071.G9MS61"/>
<dbReference type="AlphaFoldDB" id="G9MS61"/>
<feature type="domain" description="AB hydrolase-1" evidence="1">
    <location>
        <begin position="11"/>
        <end position="240"/>
    </location>
</feature>
<dbReference type="Pfam" id="PF12697">
    <property type="entry name" value="Abhydrolase_6"/>
    <property type="match status" value="1"/>
</dbReference>
<comment type="caution">
    <text evidence="2">The sequence shown here is derived from an EMBL/GenBank/DDBJ whole genome shotgun (WGS) entry which is preliminary data.</text>
</comment>
<dbReference type="Gene3D" id="3.40.50.1820">
    <property type="entry name" value="alpha/beta hydrolase"/>
    <property type="match status" value="1"/>
</dbReference>
<dbReference type="VEuPathDB" id="FungiDB:TRIVIDRAFT_29562"/>
<dbReference type="eggNOG" id="ENOG502SN9A">
    <property type="taxonomic scope" value="Eukaryota"/>
</dbReference>
<dbReference type="Proteomes" id="UP000007115">
    <property type="component" value="Unassembled WGS sequence"/>
</dbReference>
<dbReference type="PANTHER" id="PTHR37017">
    <property type="entry name" value="AB HYDROLASE-1 DOMAIN-CONTAINING PROTEIN-RELATED"/>
    <property type="match status" value="1"/>
</dbReference>
<accession>G9MS61</accession>
<dbReference type="InterPro" id="IPR029058">
    <property type="entry name" value="AB_hydrolase_fold"/>
</dbReference>
<dbReference type="RefSeq" id="XP_013956359.1">
    <property type="nucleotide sequence ID" value="XM_014100884.1"/>
</dbReference>
<organism evidence="2 3">
    <name type="scientific">Hypocrea virens (strain Gv29-8 / FGSC 10586)</name>
    <name type="common">Gliocladium virens</name>
    <name type="synonym">Trichoderma virens</name>
    <dbReference type="NCBI Taxonomy" id="413071"/>
    <lineage>
        <taxon>Eukaryota</taxon>
        <taxon>Fungi</taxon>
        <taxon>Dikarya</taxon>
        <taxon>Ascomycota</taxon>
        <taxon>Pezizomycotina</taxon>
        <taxon>Sordariomycetes</taxon>
        <taxon>Hypocreomycetidae</taxon>
        <taxon>Hypocreales</taxon>
        <taxon>Hypocreaceae</taxon>
        <taxon>Trichoderma</taxon>
    </lineage>
</organism>
<evidence type="ECO:0000313" key="3">
    <source>
        <dbReference type="Proteomes" id="UP000007115"/>
    </source>
</evidence>
<dbReference type="OrthoDB" id="408373at2759"/>
<protein>
    <recommendedName>
        <fullName evidence="1">AB hydrolase-1 domain-containing protein</fullName>
    </recommendedName>
</protein>
<sequence>MAEIPPPKPQVFIIPGAYHPGSVMNLFIKSLKAAGFSAETTTNPSAGTAGATTQEDIANVRALLTPHIAEGKDIVVVAHSYGGVIASGVIAGLDKRGREAQGLRGGIVGVICLAALLNAPGLSIFEMMGGKWSDWLETEGITYARNHIEVFYHDVSPELAKSVIASLKPQSALSVKTKFDTIGWLDKTYDGRRAYIRCLQDHALPLAIQDGMVAGSGVEWITKSLESSHSPFLSMPDELTRVVAEIVAEFAQN</sequence>
<name>G9MS61_HYPVG</name>
<dbReference type="SUPFAM" id="SSF53474">
    <property type="entry name" value="alpha/beta-Hydrolases"/>
    <property type="match status" value="1"/>
</dbReference>
<dbReference type="GeneID" id="25792774"/>
<dbReference type="InterPro" id="IPR052897">
    <property type="entry name" value="Sec-Metab_Biosynth_Hydrolase"/>
</dbReference>
<dbReference type="OMA" id="NTHEPWK"/>
<proteinExistence type="predicted"/>
<gene>
    <name evidence="2" type="ORF">TRIVIDRAFT_29562</name>
</gene>
<keyword evidence="3" id="KW-1185">Reference proteome</keyword>
<dbReference type="PANTHER" id="PTHR37017:SF8">
    <property type="entry name" value="AB HYDROLASE-1 DOMAIN-CONTAINING PROTEIN"/>
    <property type="match status" value="1"/>
</dbReference>
<dbReference type="HOGENOM" id="CLU_046066_1_3_1"/>
<reference evidence="2 3" key="1">
    <citation type="journal article" date="2011" name="Genome Biol.">
        <title>Comparative genome sequence analysis underscores mycoparasitism as the ancestral life style of Trichoderma.</title>
        <authorList>
            <person name="Kubicek C.P."/>
            <person name="Herrera-Estrella A."/>
            <person name="Seidl-Seiboth V."/>
            <person name="Martinez D.A."/>
            <person name="Druzhinina I.S."/>
            <person name="Thon M."/>
            <person name="Zeilinger S."/>
            <person name="Casas-Flores S."/>
            <person name="Horwitz B.A."/>
            <person name="Mukherjee P.K."/>
            <person name="Mukherjee M."/>
            <person name="Kredics L."/>
            <person name="Alcaraz L.D."/>
            <person name="Aerts A."/>
            <person name="Antal Z."/>
            <person name="Atanasova L."/>
            <person name="Cervantes-Badillo M.G."/>
            <person name="Challacombe J."/>
            <person name="Chertkov O."/>
            <person name="McCluskey K."/>
            <person name="Coulpier F."/>
            <person name="Deshpande N."/>
            <person name="von Doehren H."/>
            <person name="Ebbole D.J."/>
            <person name="Esquivel-Naranjo E.U."/>
            <person name="Fekete E."/>
            <person name="Flipphi M."/>
            <person name="Glaser F."/>
            <person name="Gomez-Rodriguez E.Y."/>
            <person name="Gruber S."/>
            <person name="Han C."/>
            <person name="Henrissat B."/>
            <person name="Hermosa R."/>
            <person name="Hernandez-Onate M."/>
            <person name="Karaffa L."/>
            <person name="Kosti I."/>
            <person name="Le Crom S."/>
            <person name="Lindquist E."/>
            <person name="Lucas S."/>
            <person name="Luebeck M."/>
            <person name="Luebeck P.S."/>
            <person name="Margeot A."/>
            <person name="Metz B."/>
            <person name="Misra M."/>
            <person name="Nevalainen H."/>
            <person name="Omann M."/>
            <person name="Packer N."/>
            <person name="Perrone G."/>
            <person name="Uresti-Rivera E.E."/>
            <person name="Salamov A."/>
            <person name="Schmoll M."/>
            <person name="Seiboth B."/>
            <person name="Shapiro H."/>
            <person name="Sukno S."/>
            <person name="Tamayo-Ramos J.A."/>
            <person name="Tisch D."/>
            <person name="Wiest A."/>
            <person name="Wilkinson H.H."/>
            <person name="Zhang M."/>
            <person name="Coutinho P.M."/>
            <person name="Kenerley C.M."/>
            <person name="Monte E."/>
            <person name="Baker S.E."/>
            <person name="Grigoriev I.V."/>
        </authorList>
    </citation>
    <scope>NUCLEOTIDE SEQUENCE [LARGE SCALE GENOMIC DNA]</scope>
    <source>
        <strain evidence="3">Gv29-8 / FGSC 10586</strain>
    </source>
</reference>
<dbReference type="InterPro" id="IPR000073">
    <property type="entry name" value="AB_hydrolase_1"/>
</dbReference>
<evidence type="ECO:0000313" key="2">
    <source>
        <dbReference type="EMBL" id="EHK22132.1"/>
    </source>
</evidence>
<dbReference type="EMBL" id="ABDF02000006">
    <property type="protein sequence ID" value="EHK22132.1"/>
    <property type="molecule type" value="Genomic_DNA"/>
</dbReference>
<dbReference type="InParanoid" id="G9MS61"/>
<evidence type="ECO:0000259" key="1">
    <source>
        <dbReference type="Pfam" id="PF12697"/>
    </source>
</evidence>